<sequence>MPSAAAGARAGRVAPAKRSVSRTQPAAPSDSLRVTSPATDVRPIAAIRARRYALQAQGTGPRGDGAVQAARGDAAAAELHGLRRRRSGELAQQPAQTTAASTVRRVAPRIGAIGKQQSEPAGAAAFSLPPARRLRTTPSASDLGGAASQRAPMPELETPPMQPRALLASRPQGSAPSSRVAPKANTVRGARAASLVPRAGFTSGSVGRATHAVSPAAARPGARRPLPSPGSIGDSGPRVSYIPRLAAPVDYDDVPMKPGLLMLAECQEKSRLLALERETNNQLIKEIRAMATATESIGDELVQARTEASDAQQRAARIERELDEQRAKNAALAKKYAALETVVKAQAVPRGSCCGSLAASPRMSQGGAAELAGRHSSTSSDGAATADVAGLDGHWRDNYARMAAAIGAVRASYQIDGPRAGAGESTRRDLHILDEYLRDSAHSEHGASGARSPSSPRLFTPRQRRLAAQDERAGRRRSTMLFAGLIRPSGRPTARAVSAQRAVPGMEDGAQEYACGRCEQLQESLQAVVIDNSYYREANEKLRGSVADMVSSHNAMVRVFERERKRRRENRAHELAEASHLAARDRALLEARQRADLGLVDPGDALAERFGQALRIVSPAGPRFAEHTAGAPGSPTIMPV</sequence>
<organism evidence="3 4">
    <name type="scientific">Coemansia biformis</name>
    <dbReference type="NCBI Taxonomy" id="1286918"/>
    <lineage>
        <taxon>Eukaryota</taxon>
        <taxon>Fungi</taxon>
        <taxon>Fungi incertae sedis</taxon>
        <taxon>Zoopagomycota</taxon>
        <taxon>Kickxellomycotina</taxon>
        <taxon>Kickxellomycetes</taxon>
        <taxon>Kickxellales</taxon>
        <taxon>Kickxellaceae</taxon>
        <taxon>Coemansia</taxon>
    </lineage>
</organism>
<dbReference type="Proteomes" id="UP001143981">
    <property type="component" value="Unassembled WGS sequence"/>
</dbReference>
<feature type="compositionally biased region" description="Low complexity" evidence="2">
    <location>
        <begin position="1"/>
        <end position="16"/>
    </location>
</feature>
<feature type="region of interest" description="Disordered" evidence="2">
    <location>
        <begin position="1"/>
        <end position="38"/>
    </location>
</feature>
<dbReference type="OrthoDB" id="5561196at2759"/>
<feature type="region of interest" description="Disordered" evidence="2">
    <location>
        <begin position="212"/>
        <end position="237"/>
    </location>
</feature>
<evidence type="ECO:0000256" key="2">
    <source>
        <dbReference type="SAM" id="MobiDB-lite"/>
    </source>
</evidence>
<keyword evidence="1" id="KW-0175">Coiled coil</keyword>
<feature type="compositionally biased region" description="Low complexity" evidence="2">
    <location>
        <begin position="64"/>
        <end position="77"/>
    </location>
</feature>
<feature type="region of interest" description="Disordered" evidence="2">
    <location>
        <begin position="441"/>
        <end position="473"/>
    </location>
</feature>
<feature type="coiled-coil region" evidence="1">
    <location>
        <begin position="301"/>
        <end position="342"/>
    </location>
</feature>
<protein>
    <submittedName>
        <fullName evidence="3">Uncharacterized protein</fullName>
    </submittedName>
</protein>
<gene>
    <name evidence="3" type="ORF">LPJ61_002635</name>
</gene>
<feature type="region of interest" description="Disordered" evidence="2">
    <location>
        <begin position="56"/>
        <end position="100"/>
    </location>
</feature>
<evidence type="ECO:0000313" key="3">
    <source>
        <dbReference type="EMBL" id="KAJ1731226.1"/>
    </source>
</evidence>
<evidence type="ECO:0000313" key="4">
    <source>
        <dbReference type="Proteomes" id="UP001143981"/>
    </source>
</evidence>
<dbReference type="AlphaFoldDB" id="A0A9W7YE47"/>
<reference evidence="3" key="1">
    <citation type="submission" date="2022-07" db="EMBL/GenBank/DDBJ databases">
        <title>Phylogenomic reconstructions and comparative analyses of Kickxellomycotina fungi.</title>
        <authorList>
            <person name="Reynolds N.K."/>
            <person name="Stajich J.E."/>
            <person name="Barry K."/>
            <person name="Grigoriev I.V."/>
            <person name="Crous P."/>
            <person name="Smith M.E."/>
        </authorList>
    </citation>
    <scope>NUCLEOTIDE SEQUENCE</scope>
    <source>
        <strain evidence="3">BCRC 34381</strain>
    </source>
</reference>
<feature type="compositionally biased region" description="Polar residues" evidence="2">
    <location>
        <begin position="21"/>
        <end position="38"/>
    </location>
</feature>
<feature type="compositionally biased region" description="Low complexity" evidence="2">
    <location>
        <begin position="212"/>
        <end position="231"/>
    </location>
</feature>
<feature type="region of interest" description="Disordered" evidence="2">
    <location>
        <begin position="116"/>
        <end position="189"/>
    </location>
</feature>
<name>A0A9W7YE47_9FUNG</name>
<proteinExistence type="predicted"/>
<feature type="compositionally biased region" description="Low complexity" evidence="2">
    <location>
        <begin position="91"/>
        <end position="100"/>
    </location>
</feature>
<comment type="caution">
    <text evidence="3">The sequence shown here is derived from an EMBL/GenBank/DDBJ whole genome shotgun (WGS) entry which is preliminary data.</text>
</comment>
<dbReference type="EMBL" id="JANBOI010000353">
    <property type="protein sequence ID" value="KAJ1731226.1"/>
    <property type="molecule type" value="Genomic_DNA"/>
</dbReference>
<keyword evidence="4" id="KW-1185">Reference proteome</keyword>
<accession>A0A9W7YE47</accession>
<evidence type="ECO:0000256" key="1">
    <source>
        <dbReference type="SAM" id="Coils"/>
    </source>
</evidence>